<keyword evidence="6" id="KW-1185">Reference proteome</keyword>
<dbReference type="InterPro" id="IPR054471">
    <property type="entry name" value="GPIID_WHD"/>
</dbReference>
<evidence type="ECO:0000313" key="5">
    <source>
        <dbReference type="EMBL" id="KAF4333898.1"/>
    </source>
</evidence>
<dbReference type="Pfam" id="PF24883">
    <property type="entry name" value="NPHP3_N"/>
    <property type="match status" value="1"/>
</dbReference>
<dbReference type="Pfam" id="PF17100">
    <property type="entry name" value="NACHT_N"/>
    <property type="match status" value="1"/>
</dbReference>
<feature type="repeat" description="WD" evidence="2">
    <location>
        <begin position="1020"/>
        <end position="1054"/>
    </location>
</feature>
<evidence type="ECO:0000256" key="1">
    <source>
        <dbReference type="ARBA" id="ARBA00022737"/>
    </source>
</evidence>
<dbReference type="PANTHER" id="PTHR10039:SF14">
    <property type="entry name" value="NACHT DOMAIN-CONTAINING PROTEIN"/>
    <property type="match status" value="1"/>
</dbReference>
<dbReference type="EMBL" id="PVQB02000770">
    <property type="protein sequence ID" value="KAF4333898.1"/>
    <property type="molecule type" value="Genomic_DNA"/>
</dbReference>
<proteinExistence type="predicted"/>
<dbReference type="Gene3D" id="2.130.10.10">
    <property type="entry name" value="YVTN repeat-like/Quinoprotein amine dehydrogenase"/>
    <property type="match status" value="3"/>
</dbReference>
<feature type="domain" description="NACHT" evidence="4">
    <location>
        <begin position="257"/>
        <end position="408"/>
    </location>
</feature>
<gene>
    <name evidence="5" type="ORF">FBEOM_12292</name>
</gene>
<accession>A0A9P5DTJ9</accession>
<dbReference type="SUPFAM" id="SSF82171">
    <property type="entry name" value="DPP6 N-terminal domain-like"/>
    <property type="match status" value="1"/>
</dbReference>
<dbReference type="InterPro" id="IPR027417">
    <property type="entry name" value="P-loop_NTPase"/>
</dbReference>
<dbReference type="PROSITE" id="PS50082">
    <property type="entry name" value="WD_REPEATS_2"/>
    <property type="match status" value="2"/>
</dbReference>
<evidence type="ECO:0000256" key="3">
    <source>
        <dbReference type="SAM" id="MobiDB-lite"/>
    </source>
</evidence>
<dbReference type="PANTHER" id="PTHR10039">
    <property type="entry name" value="AMELOGENIN"/>
    <property type="match status" value="1"/>
</dbReference>
<dbReference type="InterPro" id="IPR015943">
    <property type="entry name" value="WD40/YVTN_repeat-like_dom_sf"/>
</dbReference>
<dbReference type="SUPFAM" id="SSF69304">
    <property type="entry name" value="Tricorn protease N-terminal domain"/>
    <property type="match status" value="1"/>
</dbReference>
<dbReference type="OrthoDB" id="538223at2759"/>
<sequence>MHHVRNKIRKVRLRIHEENSNTSNPVTPAESIKDSDEEPQALPKLESIPKRLWNQAYDNLRESETEKSIVKTYEEILTKYLQSKPDQSYNTPSMQNLVNEDPDKRWQQMEKMVKDGLEKTAKDSGRKEAINDWLTMIQPLKSAINTGIKAAPEAAIPWVGICCALEILASPLTESKKNRDGATPTGDFQPPQIDYAWQRQERHKEKDDNCLKDLYITNPRHVKESLLSAKGGLVHESFYWVTQHPKYREWQENNTRRLLWIRGDAGKGKSMLLCGIIEELEQSAPETVFYFFCQASEPKLRSATNVLRGLIWSLARTRPSLISYIREEYDHTGGSLFQDTNAWQSLSEILTKILEDSAAMDCIFVIDALDECTEHMDKLIDLVSRLSMRCNARWIVSSRNWSTIEKQLDNVTMDMQLRLELNSAAISDAVQRFINIKINELAINKGYSETLRTEIYEHLVANADDTFLWVALVCTELGKHDVPFYLALEVAKSFPPGLEELYHRMMTVMDESRSRRFCIAVLAVVTLAFRPLKLSELGVLDKRLEAVSQNPEALSDIVSSCGSMVAIREDTTVHIVHQSAKEYLMKSSMIFPLEVSQQHTEIFVNSMAVMQKKLHRNIYQLEQSTFLIDEITAPFPNPLEGAQSQEAIRFGLQSAFDFLYNETIKTFQKLKNLVLAGPDDLMDSIEDALRWALMHRSVMDAAPLQLYDSALLFSPQQSAIRRHFATEAPVSINLVHSSFQKWDPCLHTIANFAVKRPWLEFSPDRTKLATIKEDSRTILILDALTGDHLVTFPPETEEIILSVSYHPGGKHLASLSNFKRIKIWDIDKKECIQSFEPRAKLKALRFSSWSINYYDRLPFSTNGHFLATSGAEQGIEIWDLWNKTFLDTLYSNELGETEWFDWGLNSSGTPLLLAIRSMEGASQIDLWNPESREWLSGPLDSTFNAAEVSRDARRLAVATDEGITIMSWDPSLIIQKVVDEGAIGNIHDLSWAADGQSLAIATEHGITLWDLTNGAKPVHITGQASHVSTLRYGRDNQLASIGDRGRTLRIWDVNFEPGHPVIEKGLLTYPPLSMTQSSQEELAVVLPNGDIQMASAATGQISHKLIFARSYQLHSYEFGPNHSLATLSTTGIAMIWDLISGDCIQEFEAYDEEIINSDRNWPVEFCFGNSGELITVAKRVKIWNIATGSYRYASYSFEPAKQRAVACSKDGRLAFSWNDSQVAIWRPNWAEERQHLCESHNTWSLSFNTTGLLAVQAQNSVSIWNSEDGTVIRKYRLPEMITYLSFDLRYSSGLDVEFGMLDVDITGKDRPSEKDEPFEEPTWCPQSLRLDWTETSAWLMRGSSRVLWVPRGSVNRELFTIKTNPETGLLASQWMRFQALSNSVSLAAGQIGDIVHTVNPPKDAKVSKNLIAIILGATVGEFGAAKELLGNWQMKLVVAGIQGLAAQGGGIITWLGNKNSNNYLHESMQISDISASLSGQVKDYHGTLGTAIKTAQGNVTQLLALTKEGGFSQRGLTSLTAQMDSIYKDLVNFIYSSALQANGIFLTKQYTTDPVKMASSAGDKLVNCTGLDSNNVCDQYWALDGTTYSFSKVDDCGWRFTEMWYTTLQKGWLTPQTLFLGSDACAGNQPFFDGTAFTMNCTSYTPNCVYTTDAEGQFQNCPNQNNWMHGYWKHKVP</sequence>
<evidence type="ECO:0000256" key="2">
    <source>
        <dbReference type="PROSITE-ProRule" id="PRU00221"/>
    </source>
</evidence>
<dbReference type="InterPro" id="IPR007111">
    <property type="entry name" value="NACHT_NTPase"/>
</dbReference>
<organism evidence="5 6">
    <name type="scientific">Fusarium beomiforme</name>
    <dbReference type="NCBI Taxonomy" id="44412"/>
    <lineage>
        <taxon>Eukaryota</taxon>
        <taxon>Fungi</taxon>
        <taxon>Dikarya</taxon>
        <taxon>Ascomycota</taxon>
        <taxon>Pezizomycotina</taxon>
        <taxon>Sordariomycetes</taxon>
        <taxon>Hypocreomycetidae</taxon>
        <taxon>Hypocreales</taxon>
        <taxon>Nectriaceae</taxon>
        <taxon>Fusarium</taxon>
        <taxon>Fusarium burgessii species complex</taxon>
    </lineage>
</organism>
<dbReference type="InterPro" id="IPR001680">
    <property type="entry name" value="WD40_rpt"/>
</dbReference>
<protein>
    <submittedName>
        <fullName evidence="5">Vegetatible incompatibility het-E-1</fullName>
    </submittedName>
</protein>
<dbReference type="Proteomes" id="UP000730481">
    <property type="component" value="Unassembled WGS sequence"/>
</dbReference>
<keyword evidence="1" id="KW-0677">Repeat</keyword>
<evidence type="ECO:0000259" key="4">
    <source>
        <dbReference type="PROSITE" id="PS50837"/>
    </source>
</evidence>
<dbReference type="FunFam" id="3.40.50.300:FF:001638">
    <property type="entry name" value="NACHT and WD40 domain protein"/>
    <property type="match status" value="1"/>
</dbReference>
<dbReference type="InterPro" id="IPR031359">
    <property type="entry name" value="NACHT_N"/>
</dbReference>
<feature type="region of interest" description="Disordered" evidence="3">
    <location>
        <begin position="14"/>
        <end position="46"/>
    </location>
</feature>
<dbReference type="Gene3D" id="3.40.50.300">
    <property type="entry name" value="P-loop containing nucleotide triphosphate hydrolases"/>
    <property type="match status" value="1"/>
</dbReference>
<name>A0A9P5DTJ9_9HYPO</name>
<dbReference type="Pfam" id="PF22939">
    <property type="entry name" value="WHD_GPIID"/>
    <property type="match status" value="1"/>
</dbReference>
<reference evidence="5" key="2">
    <citation type="submission" date="2020-02" db="EMBL/GenBank/DDBJ databases">
        <title>Identification and distribution of gene clusters putatively required for synthesis of sphingolipid metabolism inhibitors in phylogenetically diverse species of the filamentous fungus Fusarium.</title>
        <authorList>
            <person name="Kim H.-S."/>
            <person name="Busman M."/>
            <person name="Brown D.W."/>
            <person name="Divon H."/>
            <person name="Uhlig S."/>
            <person name="Proctor R.H."/>
        </authorList>
    </citation>
    <scope>NUCLEOTIDE SEQUENCE</scope>
    <source>
        <strain evidence="5">NRRL 25174</strain>
    </source>
</reference>
<reference evidence="5" key="1">
    <citation type="journal article" date="2017" name="Mycologia">
        <title>Fusarium algeriense, sp. nov., a novel toxigenic crown rot pathogen of durum wheat from Algeria is nested in the Fusarium burgessii species complex.</title>
        <authorList>
            <person name="Laraba I."/>
            <person name="Keddad A."/>
            <person name="Boureghda H."/>
            <person name="Abdallah N."/>
            <person name="Vaughan M.M."/>
            <person name="Proctor R.H."/>
            <person name="Busman M."/>
            <person name="O'Donnell K."/>
        </authorList>
    </citation>
    <scope>NUCLEOTIDE SEQUENCE</scope>
    <source>
        <strain evidence="5">NRRL 25174</strain>
    </source>
</reference>
<dbReference type="InterPro" id="IPR056884">
    <property type="entry name" value="NPHP3-like_N"/>
</dbReference>
<evidence type="ECO:0000313" key="6">
    <source>
        <dbReference type="Proteomes" id="UP000730481"/>
    </source>
</evidence>
<keyword evidence="2" id="KW-0853">WD repeat</keyword>
<dbReference type="SMART" id="SM00320">
    <property type="entry name" value="WD40"/>
    <property type="match status" value="7"/>
</dbReference>
<comment type="caution">
    <text evidence="5">The sequence shown here is derived from an EMBL/GenBank/DDBJ whole genome shotgun (WGS) entry which is preliminary data.</text>
</comment>
<dbReference type="SUPFAM" id="SSF52540">
    <property type="entry name" value="P-loop containing nucleoside triphosphate hydrolases"/>
    <property type="match status" value="1"/>
</dbReference>
<feature type="repeat" description="WD" evidence="2">
    <location>
        <begin position="800"/>
        <end position="834"/>
    </location>
</feature>
<dbReference type="PROSITE" id="PS50837">
    <property type="entry name" value="NACHT"/>
    <property type="match status" value="1"/>
</dbReference>